<protein>
    <recommendedName>
        <fullName evidence="4">Glycosyltransferase RgtA/B/C/D-like domain-containing protein</fullName>
    </recommendedName>
</protein>
<comment type="caution">
    <text evidence="2">The sequence shown here is derived from an EMBL/GenBank/DDBJ whole genome shotgun (WGS) entry which is preliminary data.</text>
</comment>
<feature type="transmembrane region" description="Helical" evidence="1">
    <location>
        <begin position="221"/>
        <end position="242"/>
    </location>
</feature>
<name>A0A7Y7WKF3_9PSED</name>
<keyword evidence="1" id="KW-0472">Membrane</keyword>
<dbReference type="AlphaFoldDB" id="A0A7Y7WKF3"/>
<feature type="transmembrane region" description="Helical" evidence="1">
    <location>
        <begin position="69"/>
        <end position="90"/>
    </location>
</feature>
<feature type="transmembrane region" description="Helical" evidence="1">
    <location>
        <begin position="29"/>
        <end position="49"/>
    </location>
</feature>
<feature type="transmembrane region" description="Helical" evidence="1">
    <location>
        <begin position="151"/>
        <end position="170"/>
    </location>
</feature>
<organism evidence="2 3">
    <name type="scientific">Pseudomonas gingeri</name>
    <dbReference type="NCBI Taxonomy" id="117681"/>
    <lineage>
        <taxon>Bacteria</taxon>
        <taxon>Pseudomonadati</taxon>
        <taxon>Pseudomonadota</taxon>
        <taxon>Gammaproteobacteria</taxon>
        <taxon>Pseudomonadales</taxon>
        <taxon>Pseudomonadaceae</taxon>
        <taxon>Pseudomonas</taxon>
    </lineage>
</organism>
<feature type="transmembrane region" description="Helical" evidence="1">
    <location>
        <begin position="124"/>
        <end position="144"/>
    </location>
</feature>
<keyword evidence="1" id="KW-1133">Transmembrane helix</keyword>
<feature type="transmembrane region" description="Helical" evidence="1">
    <location>
        <begin position="365"/>
        <end position="383"/>
    </location>
</feature>
<dbReference type="Proteomes" id="UP000582981">
    <property type="component" value="Unassembled WGS sequence"/>
</dbReference>
<evidence type="ECO:0000313" key="2">
    <source>
        <dbReference type="EMBL" id="NWB51200.1"/>
    </source>
</evidence>
<feature type="transmembrane region" description="Helical" evidence="1">
    <location>
        <begin position="281"/>
        <end position="304"/>
    </location>
</feature>
<keyword evidence="1" id="KW-0812">Transmembrane</keyword>
<proteinExistence type="predicted"/>
<sequence length="498" mass="55990">MDSAHPEEHREQMSHSISPMPKPLFSRHLNILSFALISAVFYWMAYYSVSGLLPNSIPIHHDDYNNYSFLANGVAWSWIRPLSTWLIFVLSSLGPDWLIWSVRILTATYVFLCWKILIEVVQPRQYWITLALFATASLSSPIVAEYARYTGMVTHMMSGCLGLAAVYCLFKDDRRENDTWLYVSAALLLLSTLAKEDFILFYAFSFAYILFKSKKALNKRLLVGLVGLAISLLIVAGSKFIAASPFLGISDAQSPYLVDISPSRVAATVWRYLRWDEHPVMMVHGLIISMTLIFSSIVAMIVLLRDRTLPKTLYIVGVVLTLIAPYSVLPNHVNPYYELIWLPFIIGSVYVALTELLNMNTVTRPRTYLACAALAALVIPLYLTDTPRRFSVGHWYDALESNNSKVFKLLEDNKVAINAAPSACVYGADSFSPWYMHGGQYLDSVMGLHTVWNIVIDKSSPLYPGFLQGAAFSRGRIVVTDPSEVNTNCLKLSLTETE</sequence>
<evidence type="ECO:0000313" key="3">
    <source>
        <dbReference type="Proteomes" id="UP000582981"/>
    </source>
</evidence>
<feature type="transmembrane region" description="Helical" evidence="1">
    <location>
        <begin position="311"/>
        <end position="329"/>
    </location>
</feature>
<feature type="transmembrane region" description="Helical" evidence="1">
    <location>
        <begin position="335"/>
        <end position="353"/>
    </location>
</feature>
<evidence type="ECO:0000256" key="1">
    <source>
        <dbReference type="SAM" id="Phobius"/>
    </source>
</evidence>
<dbReference type="EMBL" id="JACAPU010000056">
    <property type="protein sequence ID" value="NWB51200.1"/>
    <property type="molecule type" value="Genomic_DNA"/>
</dbReference>
<accession>A0A7Y7WKF3</accession>
<feature type="transmembrane region" description="Helical" evidence="1">
    <location>
        <begin position="97"/>
        <end position="118"/>
    </location>
</feature>
<evidence type="ECO:0008006" key="4">
    <source>
        <dbReference type="Google" id="ProtNLM"/>
    </source>
</evidence>
<dbReference type="RefSeq" id="WP_177145859.1">
    <property type="nucleotide sequence ID" value="NZ_JACAPU010000056.1"/>
</dbReference>
<gene>
    <name evidence="2" type="ORF">HX829_32485</name>
</gene>
<reference evidence="2 3" key="1">
    <citation type="submission" date="2020-04" db="EMBL/GenBank/DDBJ databases">
        <title>Molecular characterization of pseudomonads from Agaricus bisporus reveal novel blotch 2 pathogens in Western Europe.</title>
        <authorList>
            <person name="Taparia T."/>
            <person name="Krijger M."/>
            <person name="Haynes E."/>
            <person name="Elpinstone J.G."/>
            <person name="Noble R."/>
            <person name="Van Der Wolf J."/>
        </authorList>
    </citation>
    <scope>NUCLEOTIDE SEQUENCE [LARGE SCALE GENOMIC DNA]</scope>
    <source>
        <strain evidence="2 3">F1001</strain>
    </source>
</reference>